<evidence type="ECO:0000256" key="4">
    <source>
        <dbReference type="ARBA" id="ARBA00023274"/>
    </source>
</evidence>
<feature type="domain" description="Large ribosomal subunit protein uL30-like ferredoxin-like fold" evidence="7">
    <location>
        <begin position="4"/>
        <end position="54"/>
    </location>
</feature>
<name>A0A4R2EWK4_9BACT</name>
<evidence type="ECO:0000256" key="3">
    <source>
        <dbReference type="ARBA" id="ARBA00022980"/>
    </source>
</evidence>
<evidence type="ECO:0000256" key="1">
    <source>
        <dbReference type="ARBA" id="ARBA00007594"/>
    </source>
</evidence>
<comment type="similarity">
    <text evidence="1 5 6">Belongs to the universal ribosomal protein uL30 family.</text>
</comment>
<dbReference type="GO" id="GO:0003735">
    <property type="term" value="F:structural constituent of ribosome"/>
    <property type="evidence" value="ECO:0007669"/>
    <property type="project" value="InterPro"/>
</dbReference>
<dbReference type="GO" id="GO:0022625">
    <property type="term" value="C:cytosolic large ribosomal subunit"/>
    <property type="evidence" value="ECO:0007669"/>
    <property type="project" value="TreeGrafter"/>
</dbReference>
<gene>
    <name evidence="5" type="primary">rpmD</name>
    <name evidence="8" type="ORF">CLV25_101294</name>
</gene>
<dbReference type="EMBL" id="SLWB01000001">
    <property type="protein sequence ID" value="TCN73076.1"/>
    <property type="molecule type" value="Genomic_DNA"/>
</dbReference>
<evidence type="ECO:0000313" key="8">
    <source>
        <dbReference type="EMBL" id="TCN73076.1"/>
    </source>
</evidence>
<evidence type="ECO:0000313" key="9">
    <source>
        <dbReference type="Proteomes" id="UP000294830"/>
    </source>
</evidence>
<dbReference type="HAMAP" id="MF_01371_B">
    <property type="entry name" value="Ribosomal_uL30_B"/>
    <property type="match status" value="1"/>
</dbReference>
<dbReference type="CDD" id="cd01658">
    <property type="entry name" value="Ribosomal_L30"/>
    <property type="match status" value="1"/>
</dbReference>
<organism evidence="8 9">
    <name type="scientific">Acetobacteroides hydrogenigenes</name>
    <dbReference type="NCBI Taxonomy" id="979970"/>
    <lineage>
        <taxon>Bacteria</taxon>
        <taxon>Pseudomonadati</taxon>
        <taxon>Bacteroidota</taxon>
        <taxon>Bacteroidia</taxon>
        <taxon>Bacteroidales</taxon>
        <taxon>Rikenellaceae</taxon>
        <taxon>Acetobacteroides</taxon>
    </lineage>
</organism>
<dbReference type="Pfam" id="PF00327">
    <property type="entry name" value="Ribosomal_L30"/>
    <property type="match status" value="1"/>
</dbReference>
<keyword evidence="9" id="KW-1185">Reference proteome</keyword>
<dbReference type="RefSeq" id="WP_131837856.1">
    <property type="nucleotide sequence ID" value="NZ_SLWB01000001.1"/>
</dbReference>
<dbReference type="FunFam" id="3.30.1390.20:FF:000001">
    <property type="entry name" value="50S ribosomal protein L30"/>
    <property type="match status" value="1"/>
</dbReference>
<protein>
    <recommendedName>
        <fullName evidence="5">Large ribosomal subunit protein uL30</fullName>
    </recommendedName>
</protein>
<comment type="caution">
    <text evidence="8">The sequence shown here is derived from an EMBL/GenBank/DDBJ whole genome shotgun (WGS) entry which is preliminary data.</text>
</comment>
<dbReference type="SUPFAM" id="SSF55129">
    <property type="entry name" value="Ribosomal protein L30p/L7e"/>
    <property type="match status" value="1"/>
</dbReference>
<dbReference type="Proteomes" id="UP000294830">
    <property type="component" value="Unassembled WGS sequence"/>
</dbReference>
<dbReference type="AlphaFoldDB" id="A0A4R2EWK4"/>
<sequence length="60" mass="6675">MAMLKITQVRSRIGSNKRQKATLDTLGLRKMNQSVEREGTPSVLGLIQAVSHLVKVEEVK</sequence>
<dbReference type="InterPro" id="IPR005996">
    <property type="entry name" value="Ribosomal_uL30_bac-type"/>
</dbReference>
<evidence type="ECO:0000259" key="7">
    <source>
        <dbReference type="Pfam" id="PF00327"/>
    </source>
</evidence>
<dbReference type="PIRSF" id="PIRSF002211">
    <property type="entry name" value="Ribosomal_L30_bac-type"/>
    <property type="match status" value="1"/>
</dbReference>
<accession>A0A4R2EWK4</accession>
<comment type="subunit">
    <text evidence="2 5">Part of the 50S ribosomal subunit.</text>
</comment>
<dbReference type="NCBIfam" id="TIGR01308">
    <property type="entry name" value="rpmD_bact"/>
    <property type="match status" value="1"/>
</dbReference>
<dbReference type="InterPro" id="IPR036919">
    <property type="entry name" value="Ribo_uL30_ferredoxin-like_sf"/>
</dbReference>
<dbReference type="PANTHER" id="PTHR15892:SF2">
    <property type="entry name" value="LARGE RIBOSOMAL SUBUNIT PROTEIN UL30M"/>
    <property type="match status" value="1"/>
</dbReference>
<proteinExistence type="inferred from homology"/>
<dbReference type="InterPro" id="IPR016082">
    <property type="entry name" value="Ribosomal_uL30_ferredoxin-like"/>
</dbReference>
<dbReference type="PROSITE" id="PS00634">
    <property type="entry name" value="RIBOSOMAL_L30"/>
    <property type="match status" value="1"/>
</dbReference>
<reference evidence="8 9" key="1">
    <citation type="submission" date="2019-03" db="EMBL/GenBank/DDBJ databases">
        <title>Genomic Encyclopedia of Archaeal and Bacterial Type Strains, Phase II (KMG-II): from individual species to whole genera.</title>
        <authorList>
            <person name="Goeker M."/>
        </authorList>
    </citation>
    <scope>NUCLEOTIDE SEQUENCE [LARGE SCALE GENOMIC DNA]</scope>
    <source>
        <strain evidence="8 9">RL-C</strain>
    </source>
</reference>
<evidence type="ECO:0000256" key="5">
    <source>
        <dbReference type="HAMAP-Rule" id="MF_01371"/>
    </source>
</evidence>
<dbReference type="Gene3D" id="3.30.1390.20">
    <property type="entry name" value="Ribosomal protein L30, ferredoxin-like fold domain"/>
    <property type="match status" value="1"/>
</dbReference>
<keyword evidence="3 5" id="KW-0689">Ribosomal protein</keyword>
<evidence type="ECO:0000256" key="2">
    <source>
        <dbReference type="ARBA" id="ARBA00011838"/>
    </source>
</evidence>
<keyword evidence="4 5" id="KW-0687">Ribonucleoprotein</keyword>
<evidence type="ECO:0000256" key="6">
    <source>
        <dbReference type="RuleBase" id="RU003734"/>
    </source>
</evidence>
<dbReference type="PANTHER" id="PTHR15892">
    <property type="entry name" value="MITOCHONDRIAL RIBOSOMAL PROTEIN L30"/>
    <property type="match status" value="1"/>
</dbReference>
<dbReference type="GO" id="GO:0006412">
    <property type="term" value="P:translation"/>
    <property type="evidence" value="ECO:0007669"/>
    <property type="project" value="UniProtKB-UniRule"/>
</dbReference>
<dbReference type="InterPro" id="IPR018038">
    <property type="entry name" value="Ribosomal_uL30_CS"/>
</dbReference>
<dbReference type="OrthoDB" id="9812790at2"/>